<evidence type="ECO:0000256" key="9">
    <source>
        <dbReference type="ARBA" id="ARBA00023157"/>
    </source>
</evidence>
<evidence type="ECO:0000256" key="10">
    <source>
        <dbReference type="PIRNR" id="PIRNR017901"/>
    </source>
</evidence>
<dbReference type="PANTHER" id="PTHR34378">
    <property type="entry name" value="GLUTAMATE--CYSTEINE LIGASE, CHLOROPLASTIC"/>
    <property type="match status" value="1"/>
</dbReference>
<evidence type="ECO:0000256" key="2">
    <source>
        <dbReference type="ARBA" id="ARBA00010253"/>
    </source>
</evidence>
<dbReference type="InterPro" id="IPR006336">
    <property type="entry name" value="GCS2"/>
</dbReference>
<feature type="disulfide bond" evidence="11">
    <location>
        <begin position="119"/>
        <end position="339"/>
    </location>
</feature>
<comment type="pathway">
    <text evidence="1">Sulfur metabolism; glutathione biosynthesis; glutathione from L-cysteine and L-glutamate: step 1/2.</text>
</comment>
<keyword evidence="7 10" id="KW-0067">ATP-binding</keyword>
<proteinExistence type="inferred from homology"/>
<dbReference type="AlphaFoldDB" id="A0A5B8S1S2"/>
<keyword evidence="13" id="KW-1185">Reference proteome</keyword>
<dbReference type="PANTHER" id="PTHR34378:SF1">
    <property type="entry name" value="GLUTAMATE--CYSTEINE LIGASE, CHLOROPLASTIC"/>
    <property type="match status" value="1"/>
</dbReference>
<dbReference type="InterPro" id="IPR011556">
    <property type="entry name" value="Glut_cys_lig_pln_type"/>
</dbReference>
<keyword evidence="4 10" id="KW-0436">Ligase</keyword>
<gene>
    <name evidence="12" type="ORF">FRF71_02295</name>
</gene>
<dbReference type="GO" id="GO:0006750">
    <property type="term" value="P:glutathione biosynthetic process"/>
    <property type="evidence" value="ECO:0007669"/>
    <property type="project" value="UniProtKB-UniRule"/>
</dbReference>
<evidence type="ECO:0000256" key="4">
    <source>
        <dbReference type="ARBA" id="ARBA00022598"/>
    </source>
</evidence>
<dbReference type="KEGG" id="ngf:FRF71_02295"/>
<evidence type="ECO:0000256" key="8">
    <source>
        <dbReference type="ARBA" id="ARBA00022946"/>
    </source>
</evidence>
<dbReference type="OrthoDB" id="9780152at2"/>
<name>A0A5B8S1S2_9SPHN</name>
<dbReference type="InterPro" id="IPR035434">
    <property type="entry name" value="GCL_bact_plant"/>
</dbReference>
<evidence type="ECO:0000313" key="12">
    <source>
        <dbReference type="EMBL" id="QEA15058.1"/>
    </source>
</evidence>
<comment type="similarity">
    <text evidence="10">Belongs to the glutamate--cysteine ligase type 2 family. EgtA subfamily.</text>
</comment>
<comment type="catalytic activity">
    <reaction evidence="10">
        <text>L-cysteine + L-glutamate + ATP = gamma-L-glutamyl-L-cysteine + ADP + phosphate + H(+)</text>
        <dbReference type="Rhea" id="RHEA:13285"/>
        <dbReference type="ChEBI" id="CHEBI:15378"/>
        <dbReference type="ChEBI" id="CHEBI:29985"/>
        <dbReference type="ChEBI" id="CHEBI:30616"/>
        <dbReference type="ChEBI" id="CHEBI:35235"/>
        <dbReference type="ChEBI" id="CHEBI:43474"/>
        <dbReference type="ChEBI" id="CHEBI:58173"/>
        <dbReference type="ChEBI" id="CHEBI:456216"/>
        <dbReference type="EC" id="6.3.2.2"/>
    </reaction>
</comment>
<dbReference type="Proteomes" id="UP000321172">
    <property type="component" value="Chromosome"/>
</dbReference>
<keyword evidence="6 10" id="KW-0547">Nucleotide-binding</keyword>
<evidence type="ECO:0000256" key="11">
    <source>
        <dbReference type="PIRSR" id="PIRSR017901-50"/>
    </source>
</evidence>
<dbReference type="GO" id="GO:0005524">
    <property type="term" value="F:ATP binding"/>
    <property type="evidence" value="ECO:0007669"/>
    <property type="project" value="UniProtKB-UniRule"/>
</dbReference>
<dbReference type="EC" id="6.3.2.2" evidence="10"/>
<dbReference type="PIRSF" id="PIRSF017901">
    <property type="entry name" value="GCL"/>
    <property type="match status" value="1"/>
</dbReference>
<dbReference type="Gene3D" id="3.30.590.20">
    <property type="match status" value="1"/>
</dbReference>
<dbReference type="Pfam" id="PF04107">
    <property type="entry name" value="GCS2"/>
    <property type="match status" value="1"/>
</dbReference>
<keyword evidence="9 11" id="KW-1015">Disulfide bond</keyword>
<dbReference type="SUPFAM" id="SSF55931">
    <property type="entry name" value="Glutamine synthetase/guanido kinase"/>
    <property type="match status" value="1"/>
</dbReference>
<dbReference type="EMBL" id="CP042345">
    <property type="protein sequence ID" value="QEA15058.1"/>
    <property type="molecule type" value="Genomic_DNA"/>
</dbReference>
<reference evidence="12 13" key="1">
    <citation type="journal article" date="2013" name="J. Microbiol. Biotechnol.">
        <title>Novosphingobium ginsenosidimutans sp. nov., with the ability to convert ginsenoside.</title>
        <authorList>
            <person name="Kim J.K."/>
            <person name="He D."/>
            <person name="Liu Q.M."/>
            <person name="Park H.Y."/>
            <person name="Jung M.S."/>
            <person name="Yoon M.H."/>
            <person name="Kim S.C."/>
            <person name="Im W.T."/>
        </authorList>
    </citation>
    <scope>NUCLEOTIDE SEQUENCE [LARGE SCALE GENOMIC DNA]</scope>
    <source>
        <strain evidence="12 13">FW-6</strain>
    </source>
</reference>
<dbReference type="RefSeq" id="WP_147089039.1">
    <property type="nucleotide sequence ID" value="NZ_BAABJD010000002.1"/>
</dbReference>
<accession>A0A5B8S1S2</accession>
<dbReference type="NCBIfam" id="TIGR01436">
    <property type="entry name" value="glu_cys_lig_pln"/>
    <property type="match status" value="1"/>
</dbReference>
<sequence>MSTRQVSDRNDPVIESREQLLAPMIKGEKPRERWRIGTEHEKLVYCTKDHHAPSYDEPGGIRDLLVAMQDYGWEPVTESDDSGASNIIALSGSDGAVSLEPAGQLELSGAPLETLHQTCAETGRHLDQVKAIGSKTGKGFLGLGMWPDKTRAELPIMPKGRYAIMLRHMPRVGNLGLDMMLRTCTIQVNLDYSSEADMVQKFRTSLALQPLATALFANSPFTEGKPNGFLSYRSHIWTDTDPARTGMASFVFEDGFGYDRYVEYMLDVPMYFVFRDGKYIDAAGLSFRDFLDGKLSILPGERPLASDWVDHLSTAFPEVRLKSFLEMRGADGGPWNKICALPAFWVGLLYDQTALDAAWDLVKDWDMEGRERLRAEVPKLGLDAPLPGGGKLKDIAAEVLVISRAGLNARNRLNSMGDTEAGFLNPLDEIVSSGKVPAQRLLDKFHGEWGGDISRVYELSF</sequence>
<evidence type="ECO:0000256" key="6">
    <source>
        <dbReference type="ARBA" id="ARBA00022741"/>
    </source>
</evidence>
<evidence type="ECO:0000256" key="1">
    <source>
        <dbReference type="ARBA" id="ARBA00005006"/>
    </source>
</evidence>
<dbReference type="InterPro" id="IPR014746">
    <property type="entry name" value="Gln_synth/guanido_kin_cat_dom"/>
</dbReference>
<comment type="similarity">
    <text evidence="2">Belongs to the carboxylate-amine ligase family. Glutamate--cysteine ligase type 2 subfamily.</text>
</comment>
<evidence type="ECO:0000256" key="3">
    <source>
        <dbReference type="ARBA" id="ARBA00011153"/>
    </source>
</evidence>
<organism evidence="12 13">
    <name type="scientific">Novosphingobium ginsenosidimutans</name>
    <dbReference type="NCBI Taxonomy" id="1176536"/>
    <lineage>
        <taxon>Bacteria</taxon>
        <taxon>Pseudomonadati</taxon>
        <taxon>Pseudomonadota</taxon>
        <taxon>Alphaproteobacteria</taxon>
        <taxon>Sphingomonadales</taxon>
        <taxon>Sphingomonadaceae</taxon>
        <taxon>Novosphingobium</taxon>
    </lineage>
</organism>
<dbReference type="GO" id="GO:0004357">
    <property type="term" value="F:glutamate-cysteine ligase activity"/>
    <property type="evidence" value="ECO:0007669"/>
    <property type="project" value="UniProtKB-UniRule"/>
</dbReference>
<protein>
    <recommendedName>
        <fullName evidence="10">Glutamate--cysteine ligase</fullName>
        <ecNumber evidence="10">6.3.2.2</ecNumber>
    </recommendedName>
</protein>
<evidence type="ECO:0000313" key="13">
    <source>
        <dbReference type="Proteomes" id="UP000321172"/>
    </source>
</evidence>
<evidence type="ECO:0000256" key="7">
    <source>
        <dbReference type="ARBA" id="ARBA00022840"/>
    </source>
</evidence>
<keyword evidence="8" id="KW-0809">Transit peptide</keyword>
<comment type="subunit">
    <text evidence="3">Homodimer or monomer when oxidized or reduced, respectively.</text>
</comment>
<comment type="function">
    <text evidence="10">Catalyzes the synthesis of gamma-glutamylcysteine (gamma-GC).</text>
</comment>
<keyword evidence="5" id="KW-0317">Glutathione biosynthesis</keyword>
<evidence type="ECO:0000256" key="5">
    <source>
        <dbReference type="ARBA" id="ARBA00022684"/>
    </source>
</evidence>